<reference evidence="2" key="1">
    <citation type="journal article" date="2023" name="Mol. Phylogenet. Evol.">
        <title>Genome-scale phylogeny and comparative genomics of the fungal order Sordariales.</title>
        <authorList>
            <person name="Hensen N."/>
            <person name="Bonometti L."/>
            <person name="Westerberg I."/>
            <person name="Brannstrom I.O."/>
            <person name="Guillou S."/>
            <person name="Cros-Aarteil S."/>
            <person name="Calhoun S."/>
            <person name="Haridas S."/>
            <person name="Kuo A."/>
            <person name="Mondo S."/>
            <person name="Pangilinan J."/>
            <person name="Riley R."/>
            <person name="LaButti K."/>
            <person name="Andreopoulos B."/>
            <person name="Lipzen A."/>
            <person name="Chen C."/>
            <person name="Yan M."/>
            <person name="Daum C."/>
            <person name="Ng V."/>
            <person name="Clum A."/>
            <person name="Steindorff A."/>
            <person name="Ohm R.A."/>
            <person name="Martin F."/>
            <person name="Silar P."/>
            <person name="Natvig D.O."/>
            <person name="Lalanne C."/>
            <person name="Gautier V."/>
            <person name="Ament-Velasquez S.L."/>
            <person name="Kruys A."/>
            <person name="Hutchinson M.I."/>
            <person name="Powell A.J."/>
            <person name="Barry K."/>
            <person name="Miller A.N."/>
            <person name="Grigoriev I.V."/>
            <person name="Debuchy R."/>
            <person name="Gladieux P."/>
            <person name="Hiltunen Thoren M."/>
            <person name="Johannesson H."/>
        </authorList>
    </citation>
    <scope>NUCLEOTIDE SEQUENCE</scope>
    <source>
        <strain evidence="2">PSN243</strain>
    </source>
</reference>
<evidence type="ECO:0000259" key="1">
    <source>
        <dbReference type="Pfam" id="PF06985"/>
    </source>
</evidence>
<name>A0AAV9GQC4_9PEZI</name>
<accession>A0AAV9GQC4</accession>
<dbReference type="InterPro" id="IPR052895">
    <property type="entry name" value="HetReg/Transcr_Mod"/>
</dbReference>
<feature type="domain" description="Heterokaryon incompatibility" evidence="1">
    <location>
        <begin position="154"/>
        <end position="337"/>
    </location>
</feature>
<proteinExistence type="predicted"/>
<keyword evidence="3" id="KW-1185">Reference proteome</keyword>
<dbReference type="InterPro" id="IPR010730">
    <property type="entry name" value="HET"/>
</dbReference>
<organism evidence="2 3">
    <name type="scientific">Podospora aff. communis PSN243</name>
    <dbReference type="NCBI Taxonomy" id="3040156"/>
    <lineage>
        <taxon>Eukaryota</taxon>
        <taxon>Fungi</taxon>
        <taxon>Dikarya</taxon>
        <taxon>Ascomycota</taxon>
        <taxon>Pezizomycotina</taxon>
        <taxon>Sordariomycetes</taxon>
        <taxon>Sordariomycetidae</taxon>
        <taxon>Sordariales</taxon>
        <taxon>Podosporaceae</taxon>
        <taxon>Podospora</taxon>
    </lineage>
</organism>
<dbReference type="EMBL" id="MU865931">
    <property type="protein sequence ID" value="KAK4450833.1"/>
    <property type="molecule type" value="Genomic_DNA"/>
</dbReference>
<comment type="caution">
    <text evidence="2">The sequence shown here is derived from an EMBL/GenBank/DDBJ whole genome shotgun (WGS) entry which is preliminary data.</text>
</comment>
<dbReference type="Pfam" id="PF06985">
    <property type="entry name" value="HET"/>
    <property type="match status" value="1"/>
</dbReference>
<dbReference type="PANTHER" id="PTHR24148">
    <property type="entry name" value="ANKYRIN REPEAT DOMAIN-CONTAINING PROTEIN 39 HOMOLOG-RELATED"/>
    <property type="match status" value="1"/>
</dbReference>
<dbReference type="Proteomes" id="UP001321760">
    <property type="component" value="Unassembled WGS sequence"/>
</dbReference>
<dbReference type="AlphaFoldDB" id="A0AAV9GQC4"/>
<evidence type="ECO:0000313" key="3">
    <source>
        <dbReference type="Proteomes" id="UP001321760"/>
    </source>
</evidence>
<gene>
    <name evidence="2" type="ORF">QBC34DRAFT_66358</name>
</gene>
<evidence type="ECO:0000313" key="2">
    <source>
        <dbReference type="EMBL" id="KAK4450833.1"/>
    </source>
</evidence>
<reference evidence="2" key="2">
    <citation type="submission" date="2023-05" db="EMBL/GenBank/DDBJ databases">
        <authorList>
            <consortium name="Lawrence Berkeley National Laboratory"/>
            <person name="Steindorff A."/>
            <person name="Hensen N."/>
            <person name="Bonometti L."/>
            <person name="Westerberg I."/>
            <person name="Brannstrom I.O."/>
            <person name="Guillou S."/>
            <person name="Cros-Aarteil S."/>
            <person name="Calhoun S."/>
            <person name="Haridas S."/>
            <person name="Kuo A."/>
            <person name="Mondo S."/>
            <person name="Pangilinan J."/>
            <person name="Riley R."/>
            <person name="Labutti K."/>
            <person name="Andreopoulos B."/>
            <person name="Lipzen A."/>
            <person name="Chen C."/>
            <person name="Yanf M."/>
            <person name="Daum C."/>
            <person name="Ng V."/>
            <person name="Clum A."/>
            <person name="Ohm R."/>
            <person name="Martin F."/>
            <person name="Silar P."/>
            <person name="Natvig D."/>
            <person name="Lalanne C."/>
            <person name="Gautier V."/>
            <person name="Ament-Velasquez S.L."/>
            <person name="Kruys A."/>
            <person name="Hutchinson M.I."/>
            <person name="Powell A.J."/>
            <person name="Barry K."/>
            <person name="Miller A.N."/>
            <person name="Grigoriev I.V."/>
            <person name="Debuchy R."/>
            <person name="Gladieux P."/>
            <person name="Thoren M.H."/>
            <person name="Johannesson H."/>
        </authorList>
    </citation>
    <scope>NUCLEOTIDE SEQUENCE</scope>
    <source>
        <strain evidence="2">PSN243</strain>
    </source>
</reference>
<sequence>MPQEYWESDARDDSWGRRPLPVSGDYRYAQTLAIGSNVANFSMPLGAYGGYGGSARSEMHWFTPTNFNRDMAEILAKDHDFELRFNTRTDFRHESLGTIRPLVLPQGSTNVGLLYSPLPSNEDFRLLEILPGTVETKILCRLHVCAMADNCGAYDALSYTWDLGLEYDIGLIKTKAPGPIECNGIEMEVGANLYHALRRMRREHSPRILWVDAICINQDDIQERSQQVAAMGHIFRNAHSVLVWLGLGLAPNRNRSPEITPPPEEAFAGICAVVSTWAAARGHVDLVEQPRYFGSHRNRSAGGVHGSASVHEDSIIWPEILKMYGMRWFSRLWVLQEVALARQATVIWGDFEIPWQWVGLAAAIIRNNWDKIAPSTYQQTRRDGERPERAVPSGVMNAYFMYRISNTQTYFEPLRFSFCELLTLTRQFQCQSKHDKLFGLLGLPTTDGINSMITPDYTKPLQAIYHDLAYAMTSSTRPLDFLSHVHHPLTIWNKAFGSVVPPEDQDIPSWVPIWHIRGPKTRL</sequence>
<protein>
    <submittedName>
        <fullName evidence="2">Heterokaryon incompatibility protein-domain-containing protein</fullName>
    </submittedName>
</protein>
<dbReference type="PANTHER" id="PTHR24148:SF64">
    <property type="entry name" value="HETEROKARYON INCOMPATIBILITY DOMAIN-CONTAINING PROTEIN"/>
    <property type="match status" value="1"/>
</dbReference>